<dbReference type="PANTHER" id="PTHR11751">
    <property type="entry name" value="ALANINE AMINOTRANSFERASE"/>
    <property type="match status" value="1"/>
</dbReference>
<evidence type="ECO:0000256" key="6">
    <source>
        <dbReference type="ARBA" id="ARBA00025709"/>
    </source>
</evidence>
<reference evidence="9 10" key="1">
    <citation type="journal article" date="2015" name="Genome Biol. Evol.">
        <title>Comparative Genomics of a Bacterivorous Green Alga Reveals Evolutionary Causalities and Consequences of Phago-Mixotrophic Mode of Nutrition.</title>
        <authorList>
            <person name="Burns J.A."/>
            <person name="Paasch A."/>
            <person name="Narechania A."/>
            <person name="Kim E."/>
        </authorList>
    </citation>
    <scope>NUCLEOTIDE SEQUENCE [LARGE SCALE GENOMIC DNA]</scope>
    <source>
        <strain evidence="9 10">PLY_AMNH</strain>
    </source>
</reference>
<feature type="domain" description="Aminotransferase class I/classII large" evidence="8">
    <location>
        <begin position="32"/>
        <end position="199"/>
    </location>
</feature>
<evidence type="ECO:0000313" key="10">
    <source>
        <dbReference type="Proteomes" id="UP001190700"/>
    </source>
</evidence>
<comment type="subunit">
    <text evidence="2">Homodimer.</text>
</comment>
<dbReference type="Proteomes" id="UP001190700">
    <property type="component" value="Unassembled WGS sequence"/>
</dbReference>
<dbReference type="Gene3D" id="3.40.640.10">
    <property type="entry name" value="Type I PLP-dependent aspartate aminotransferase-like (Major domain)"/>
    <property type="match status" value="1"/>
</dbReference>
<comment type="cofactor">
    <cofactor evidence="1">
        <name>pyridoxal 5'-phosphate</name>
        <dbReference type="ChEBI" id="CHEBI:597326"/>
    </cofactor>
</comment>
<protein>
    <recommendedName>
        <fullName evidence="8">Aminotransferase class I/classII large domain-containing protein</fullName>
    </recommendedName>
</protein>
<sequence>MRKLIHDINNGCDEAPSSAGGGGINNSVRRVVRAVVVINPGNPTGNVFDEIDLGGLVEVCEEHSLVLLADEVYQENVYTPLKKFVSVREVALRRQSAVEVYSFHSMSKGYYGECGIRGGYMQLTNVDPEINSVICKLSSMTLCSNTMGQALLASIVTPPVEGDASYPLFQTEKESILGALQEKADMVYHELNKIPGVQVGRLACLTVHVSLL</sequence>
<proteinExistence type="inferred from homology"/>
<dbReference type="InterPro" id="IPR015421">
    <property type="entry name" value="PyrdxlP-dep_Trfase_major"/>
</dbReference>
<name>A0AAE0GTY7_9CHLO</name>
<keyword evidence="4" id="KW-0808">Transferase</keyword>
<dbReference type="SUPFAM" id="SSF53383">
    <property type="entry name" value="PLP-dependent transferases"/>
    <property type="match status" value="1"/>
</dbReference>
<dbReference type="EMBL" id="LGRX02002517">
    <property type="protein sequence ID" value="KAK3284066.1"/>
    <property type="molecule type" value="Genomic_DNA"/>
</dbReference>
<organism evidence="9 10">
    <name type="scientific">Cymbomonas tetramitiformis</name>
    <dbReference type="NCBI Taxonomy" id="36881"/>
    <lineage>
        <taxon>Eukaryota</taxon>
        <taxon>Viridiplantae</taxon>
        <taxon>Chlorophyta</taxon>
        <taxon>Pyramimonadophyceae</taxon>
        <taxon>Pyramimonadales</taxon>
        <taxon>Pyramimonadaceae</taxon>
        <taxon>Cymbomonas</taxon>
    </lineage>
</organism>
<evidence type="ECO:0000256" key="4">
    <source>
        <dbReference type="ARBA" id="ARBA00022679"/>
    </source>
</evidence>
<dbReference type="InterPro" id="IPR015424">
    <property type="entry name" value="PyrdxlP-dep_Trfase"/>
</dbReference>
<evidence type="ECO:0000256" key="3">
    <source>
        <dbReference type="ARBA" id="ARBA00022576"/>
    </source>
</evidence>
<dbReference type="Pfam" id="PF00155">
    <property type="entry name" value="Aminotran_1_2"/>
    <property type="match status" value="1"/>
</dbReference>
<dbReference type="PANTHER" id="PTHR11751:SF29">
    <property type="entry name" value="ALANINE TRANSAMINASE"/>
    <property type="match status" value="1"/>
</dbReference>
<comment type="pathway">
    <text evidence="6">Photosynthesis; C4 acid pathway.</text>
</comment>
<evidence type="ECO:0000256" key="1">
    <source>
        <dbReference type="ARBA" id="ARBA00001933"/>
    </source>
</evidence>
<evidence type="ECO:0000256" key="7">
    <source>
        <dbReference type="ARBA" id="ARBA00025785"/>
    </source>
</evidence>
<dbReference type="InterPro" id="IPR004839">
    <property type="entry name" value="Aminotransferase_I/II_large"/>
</dbReference>
<evidence type="ECO:0000256" key="5">
    <source>
        <dbReference type="ARBA" id="ARBA00022898"/>
    </source>
</evidence>
<dbReference type="GO" id="GO:0030170">
    <property type="term" value="F:pyridoxal phosphate binding"/>
    <property type="evidence" value="ECO:0007669"/>
    <property type="project" value="InterPro"/>
</dbReference>
<evidence type="ECO:0000256" key="2">
    <source>
        <dbReference type="ARBA" id="ARBA00011738"/>
    </source>
</evidence>
<dbReference type="GO" id="GO:0004021">
    <property type="term" value="F:L-alanine:2-oxoglutarate aminotransferase activity"/>
    <property type="evidence" value="ECO:0007669"/>
    <property type="project" value="TreeGrafter"/>
</dbReference>
<comment type="caution">
    <text evidence="9">The sequence shown here is derived from an EMBL/GenBank/DDBJ whole genome shotgun (WGS) entry which is preliminary data.</text>
</comment>
<evidence type="ECO:0000259" key="8">
    <source>
        <dbReference type="Pfam" id="PF00155"/>
    </source>
</evidence>
<comment type="similarity">
    <text evidence="7">Belongs to the class-I pyridoxal-phosphate-dependent aminotransferase family. Alanine aminotransferase subfamily.</text>
</comment>
<accession>A0AAE0GTY7</accession>
<dbReference type="AlphaFoldDB" id="A0AAE0GTY7"/>
<gene>
    <name evidence="9" type="ORF">CYMTET_8252</name>
</gene>
<dbReference type="InterPro" id="IPR045088">
    <property type="entry name" value="ALAT1/2-like"/>
</dbReference>
<keyword evidence="5" id="KW-0663">Pyridoxal phosphate</keyword>
<keyword evidence="3" id="KW-0032">Aminotransferase</keyword>
<evidence type="ECO:0000313" key="9">
    <source>
        <dbReference type="EMBL" id="KAK3284066.1"/>
    </source>
</evidence>
<keyword evidence="10" id="KW-1185">Reference proteome</keyword>